<dbReference type="InterPro" id="IPR023343">
    <property type="entry name" value="Penicillin_amidase_dom1"/>
</dbReference>
<dbReference type="EMBL" id="CASHTH010000600">
    <property type="protein sequence ID" value="CAI8005351.1"/>
    <property type="molecule type" value="Genomic_DNA"/>
</dbReference>
<dbReference type="InterPro" id="IPR043147">
    <property type="entry name" value="Penicillin_amidase_A-knob"/>
</dbReference>
<name>A0AA35W626_GEOBA</name>
<dbReference type="GO" id="GO:0017000">
    <property type="term" value="P:antibiotic biosynthetic process"/>
    <property type="evidence" value="ECO:0007669"/>
    <property type="project" value="InterPro"/>
</dbReference>
<keyword evidence="3" id="KW-0865">Zymogen</keyword>
<dbReference type="AlphaFoldDB" id="A0AA35W626"/>
<dbReference type="SUPFAM" id="SSF56235">
    <property type="entry name" value="N-terminal nucleophile aminohydrolases (Ntn hydrolases)"/>
    <property type="match status" value="1"/>
</dbReference>
<accession>A0AA35W626</accession>
<dbReference type="Pfam" id="PF01804">
    <property type="entry name" value="Penicil_amidase"/>
    <property type="match status" value="1"/>
</dbReference>
<dbReference type="InterPro" id="IPR002692">
    <property type="entry name" value="S45"/>
</dbReference>
<dbReference type="InterPro" id="IPR029055">
    <property type="entry name" value="Ntn_hydrolases_N"/>
</dbReference>
<comment type="similarity">
    <text evidence="1">Belongs to the peptidase S45 family.</text>
</comment>
<evidence type="ECO:0000256" key="1">
    <source>
        <dbReference type="ARBA" id="ARBA00006586"/>
    </source>
</evidence>
<proteinExistence type="inferred from homology"/>
<dbReference type="CDD" id="cd03747">
    <property type="entry name" value="Ntn_PGA_like"/>
    <property type="match status" value="1"/>
</dbReference>
<sequence length="714" mass="77635">MEFDRLRAVGRWAEAAGESAVGQDMQMRRHRLEDAARADCEAAGPRAKAMLVSYAAGVNAFINSDAPLPAEYTIAGIAPEPWEPWHSLAIYKVRHIFMGVFETKAWRARLVKALGPERAAALFPSYPPGQPVIIPTGADYDGAVDFGLEQLLEHAANLNLIGEMDSGSNSWAIGPERTATGRGLLAGDSHRGLDTPSVYYQNHLACDTFDVVGNSFAGVPGFPHFGHNHWVAWCVTHTAADYQDLYIELFNDADPSLYQHQEDWYNADVRDEVIRVRDGNNVHLRTWATHHGSVVGGDPMSGYGLALRYTAGDGGDPWTDILPAMLEATGVEELADAMAGWVDPVNNFVMADVHGSIGYQCRGEIPRRPGDVGAPLPVPGWDGEHEWQGSIPFKEMPRNINPAEGYIVTANNRPVGADYPYYISMDFAPGYRAMRVAHGVRSVPHASAADMGRIHAERVSLPAQTYVSALAGVSAPDDAVVAAALAKLQHWSGSMDPDAVEPTIYSAMRDALLWRLLKHNIGEDLAAIGWQPADRGRGVFLNRFKNLMTDAISGGDTDLLPDSADWPGALTTALHEAVRTLTAKLGPDVAGWRWDRVHRARPQHPLSMATPELGALLNPPEIATGGDGDTPWAGSYAPGDLATVGGLSVFRYAYDPANWDRSLWAVPLGASGHPASPHFSDQSKMWSKVQMTPMLYDWERVKAHAETEQTLRAG</sequence>
<dbReference type="InterPro" id="IPR014395">
    <property type="entry name" value="Pen/GL7ACA/AHL_acylase"/>
</dbReference>
<evidence type="ECO:0000256" key="3">
    <source>
        <dbReference type="ARBA" id="ARBA00023145"/>
    </source>
</evidence>
<reference evidence="4" key="1">
    <citation type="submission" date="2023-03" db="EMBL/GenBank/DDBJ databases">
        <authorList>
            <person name="Steffen K."/>
            <person name="Cardenas P."/>
        </authorList>
    </citation>
    <scope>NUCLEOTIDE SEQUENCE</scope>
</reference>
<comment type="caution">
    <text evidence="4">The sequence shown here is derived from an EMBL/GenBank/DDBJ whole genome shotgun (WGS) entry which is preliminary data.</text>
</comment>
<dbReference type="Gene3D" id="2.30.120.10">
    <property type="match status" value="1"/>
</dbReference>
<dbReference type="PIRSF" id="PIRSF001227">
    <property type="entry name" value="Pen_acylase"/>
    <property type="match status" value="1"/>
</dbReference>
<evidence type="ECO:0000313" key="5">
    <source>
        <dbReference type="Proteomes" id="UP001174909"/>
    </source>
</evidence>
<dbReference type="InterPro" id="IPR043146">
    <property type="entry name" value="Penicillin_amidase_N_B-knob"/>
</dbReference>
<gene>
    <name evidence="4" type="ORF">GBAR_LOCUS4177</name>
</gene>
<keyword evidence="5" id="KW-1185">Reference proteome</keyword>
<dbReference type="PANTHER" id="PTHR34218:SF4">
    <property type="entry name" value="ACYL-HOMOSERINE LACTONE ACYLASE QUIP"/>
    <property type="match status" value="1"/>
</dbReference>
<evidence type="ECO:0000313" key="4">
    <source>
        <dbReference type="EMBL" id="CAI8005351.1"/>
    </source>
</evidence>
<keyword evidence="2" id="KW-0378">Hydrolase</keyword>
<dbReference type="Gene3D" id="1.10.1400.10">
    <property type="match status" value="1"/>
</dbReference>
<dbReference type="Proteomes" id="UP001174909">
    <property type="component" value="Unassembled WGS sequence"/>
</dbReference>
<dbReference type="GO" id="GO:0016811">
    <property type="term" value="F:hydrolase activity, acting on carbon-nitrogen (but not peptide) bonds, in linear amides"/>
    <property type="evidence" value="ECO:0007669"/>
    <property type="project" value="InterPro"/>
</dbReference>
<organism evidence="4 5">
    <name type="scientific">Geodia barretti</name>
    <name type="common">Barrett's horny sponge</name>
    <dbReference type="NCBI Taxonomy" id="519541"/>
    <lineage>
        <taxon>Eukaryota</taxon>
        <taxon>Metazoa</taxon>
        <taxon>Porifera</taxon>
        <taxon>Demospongiae</taxon>
        <taxon>Heteroscleromorpha</taxon>
        <taxon>Tetractinellida</taxon>
        <taxon>Astrophorina</taxon>
        <taxon>Geodiidae</taxon>
        <taxon>Geodia</taxon>
    </lineage>
</organism>
<dbReference type="Gene3D" id="1.10.439.10">
    <property type="entry name" value="Penicillin Amidohydrolase, domain 1"/>
    <property type="match status" value="1"/>
</dbReference>
<evidence type="ECO:0000256" key="2">
    <source>
        <dbReference type="ARBA" id="ARBA00022801"/>
    </source>
</evidence>
<dbReference type="Gene3D" id="3.60.20.10">
    <property type="entry name" value="Glutamine Phosphoribosylpyrophosphate, subunit 1, domain 1"/>
    <property type="match status" value="1"/>
</dbReference>
<dbReference type="PANTHER" id="PTHR34218">
    <property type="entry name" value="PEPTIDASE S45 PENICILLIN AMIDASE"/>
    <property type="match status" value="1"/>
</dbReference>
<protein>
    <submittedName>
        <fullName evidence="4">Penicillin acylase 2 proenzyme</fullName>
    </submittedName>
</protein>